<dbReference type="InterPro" id="IPR017937">
    <property type="entry name" value="Thioredoxin_CS"/>
</dbReference>
<proteinExistence type="predicted"/>
<dbReference type="PROSITE" id="PS51352">
    <property type="entry name" value="THIOREDOXIN_2"/>
    <property type="match status" value="1"/>
</dbReference>
<dbReference type="STRING" id="402734.SAMN05660918_1081"/>
<gene>
    <name evidence="4" type="ORF">SAMN05660918_1081</name>
</gene>
<reference evidence="5" key="1">
    <citation type="submission" date="2016-10" db="EMBL/GenBank/DDBJ databases">
        <authorList>
            <person name="Varghese N."/>
            <person name="Submissions S."/>
        </authorList>
    </citation>
    <scope>NUCLEOTIDE SEQUENCE [LARGE SCALE GENOMIC DNA]</scope>
    <source>
        <strain evidence="5">DSM 17934</strain>
    </source>
</reference>
<dbReference type="PANTHER" id="PTHR43601">
    <property type="entry name" value="THIOREDOXIN, MITOCHONDRIAL"/>
    <property type="match status" value="1"/>
</dbReference>
<dbReference type="CDD" id="cd02947">
    <property type="entry name" value="TRX_family"/>
    <property type="match status" value="1"/>
</dbReference>
<dbReference type="Gene3D" id="3.40.250.10">
    <property type="entry name" value="Rhodanese-like domain"/>
    <property type="match status" value="1"/>
</dbReference>
<dbReference type="InterPro" id="IPR013766">
    <property type="entry name" value="Thioredoxin_domain"/>
</dbReference>
<organism evidence="4 5">
    <name type="scientific">Flavobacterium terrigena</name>
    <dbReference type="NCBI Taxonomy" id="402734"/>
    <lineage>
        <taxon>Bacteria</taxon>
        <taxon>Pseudomonadati</taxon>
        <taxon>Bacteroidota</taxon>
        <taxon>Flavobacteriia</taxon>
        <taxon>Flavobacteriales</taxon>
        <taxon>Flavobacteriaceae</taxon>
        <taxon>Flavobacterium</taxon>
    </lineage>
</organism>
<dbReference type="Proteomes" id="UP000199702">
    <property type="component" value="Unassembled WGS sequence"/>
</dbReference>
<keyword evidence="5" id="KW-1185">Reference proteome</keyword>
<protein>
    <submittedName>
        <fullName evidence="4">Thioredoxin</fullName>
    </submittedName>
</protein>
<dbReference type="OrthoDB" id="9808735at2"/>
<feature type="domain" description="Thioredoxin" evidence="3">
    <location>
        <begin position="113"/>
        <end position="229"/>
    </location>
</feature>
<dbReference type="InterPro" id="IPR036873">
    <property type="entry name" value="Rhodanese-like_dom_sf"/>
</dbReference>
<evidence type="ECO:0000259" key="2">
    <source>
        <dbReference type="PROSITE" id="PS50206"/>
    </source>
</evidence>
<dbReference type="AlphaFoldDB" id="A0A1H6S758"/>
<dbReference type="SMART" id="SM00450">
    <property type="entry name" value="RHOD"/>
    <property type="match status" value="1"/>
</dbReference>
<dbReference type="InterPro" id="IPR001763">
    <property type="entry name" value="Rhodanese-like_dom"/>
</dbReference>
<dbReference type="Pfam" id="PF00085">
    <property type="entry name" value="Thioredoxin"/>
    <property type="match status" value="1"/>
</dbReference>
<dbReference type="PROSITE" id="PS51257">
    <property type="entry name" value="PROKAR_LIPOPROTEIN"/>
    <property type="match status" value="1"/>
</dbReference>
<dbReference type="Gene3D" id="3.40.30.10">
    <property type="entry name" value="Glutaredoxin"/>
    <property type="match status" value="1"/>
</dbReference>
<sequence length="229" mass="25559">MKNLKSIIATAIITLSISCTNSQSYKSVNATEFKATITKTDDAQILDVRTPSEYANGKIADAKNVDWNGDSFDTQVANLDKTKPVFVYCLSGGRSKKAANHLVDLGFKNVIELDGGYMAWEKANPKTNAVWSGMTQEEYNKLMVSDKTVVIDFYAEWCGPCKKMAPYLDKMSKEMADKVIIHRIDADKNKSLFNALGYQGLPVIIVIKNGKQTFFKNEFVSEEDLRKAL</sequence>
<dbReference type="SUPFAM" id="SSF52821">
    <property type="entry name" value="Rhodanese/Cell cycle control phosphatase"/>
    <property type="match status" value="1"/>
</dbReference>
<dbReference type="Pfam" id="PF00581">
    <property type="entry name" value="Rhodanese"/>
    <property type="match status" value="1"/>
</dbReference>
<dbReference type="PRINTS" id="PR00421">
    <property type="entry name" value="THIOREDOXIN"/>
</dbReference>
<dbReference type="EMBL" id="FNYA01000002">
    <property type="protein sequence ID" value="SEI59830.1"/>
    <property type="molecule type" value="Genomic_DNA"/>
</dbReference>
<evidence type="ECO:0000259" key="3">
    <source>
        <dbReference type="PROSITE" id="PS51352"/>
    </source>
</evidence>
<accession>A0A1H6S758</accession>
<feature type="domain" description="Rhodanese" evidence="2">
    <location>
        <begin position="39"/>
        <end position="129"/>
    </location>
</feature>
<evidence type="ECO:0000256" key="1">
    <source>
        <dbReference type="ARBA" id="ARBA00023284"/>
    </source>
</evidence>
<dbReference type="GO" id="GO:0045454">
    <property type="term" value="P:cell redox homeostasis"/>
    <property type="evidence" value="ECO:0007669"/>
    <property type="project" value="TreeGrafter"/>
</dbReference>
<dbReference type="RefSeq" id="WP_091309266.1">
    <property type="nucleotide sequence ID" value="NZ_CBCSJU010000005.1"/>
</dbReference>
<dbReference type="PROSITE" id="PS50206">
    <property type="entry name" value="RHODANESE_3"/>
    <property type="match status" value="1"/>
</dbReference>
<dbReference type="PROSITE" id="PS00194">
    <property type="entry name" value="THIOREDOXIN_1"/>
    <property type="match status" value="1"/>
</dbReference>
<evidence type="ECO:0000313" key="4">
    <source>
        <dbReference type="EMBL" id="SEI59830.1"/>
    </source>
</evidence>
<dbReference type="InterPro" id="IPR036249">
    <property type="entry name" value="Thioredoxin-like_sf"/>
</dbReference>
<keyword evidence="1" id="KW-0676">Redox-active center</keyword>
<name>A0A1H6S758_9FLAO</name>
<dbReference type="PANTHER" id="PTHR43601:SF3">
    <property type="entry name" value="THIOREDOXIN, MITOCHONDRIAL"/>
    <property type="match status" value="1"/>
</dbReference>
<evidence type="ECO:0000313" key="5">
    <source>
        <dbReference type="Proteomes" id="UP000199702"/>
    </source>
</evidence>
<dbReference type="SUPFAM" id="SSF52833">
    <property type="entry name" value="Thioredoxin-like"/>
    <property type="match status" value="1"/>
</dbReference>
<dbReference type="CDD" id="cd00158">
    <property type="entry name" value="RHOD"/>
    <property type="match status" value="1"/>
</dbReference>